<dbReference type="AlphaFoldDB" id="A0A0E9SE84"/>
<proteinExistence type="predicted"/>
<sequence>MSESRDKPGGRDKPGFHRIQNAMHFSFRNTFVTSFSLIHSHKTPLILNHFLPQRTPPASGLSDVDWSHSLLFPTHAKNILTS</sequence>
<evidence type="ECO:0000313" key="1">
    <source>
        <dbReference type="EMBL" id="JAH38990.1"/>
    </source>
</evidence>
<dbReference type="EMBL" id="GBXM01069587">
    <property type="protein sequence ID" value="JAH38990.1"/>
    <property type="molecule type" value="Transcribed_RNA"/>
</dbReference>
<name>A0A0E9SE84_ANGAN</name>
<reference evidence="1" key="1">
    <citation type="submission" date="2014-11" db="EMBL/GenBank/DDBJ databases">
        <authorList>
            <person name="Amaro Gonzalez C."/>
        </authorList>
    </citation>
    <scope>NUCLEOTIDE SEQUENCE</scope>
</reference>
<protein>
    <submittedName>
        <fullName evidence="1">Uncharacterized protein</fullName>
    </submittedName>
</protein>
<reference evidence="1" key="2">
    <citation type="journal article" date="2015" name="Fish Shellfish Immunol.">
        <title>Early steps in the European eel (Anguilla anguilla)-Vibrio vulnificus interaction in the gills: Role of the RtxA13 toxin.</title>
        <authorList>
            <person name="Callol A."/>
            <person name="Pajuelo D."/>
            <person name="Ebbesson L."/>
            <person name="Teles M."/>
            <person name="MacKenzie S."/>
            <person name="Amaro C."/>
        </authorList>
    </citation>
    <scope>NUCLEOTIDE SEQUENCE</scope>
</reference>
<accession>A0A0E9SE84</accession>
<organism evidence="1">
    <name type="scientific">Anguilla anguilla</name>
    <name type="common">European freshwater eel</name>
    <name type="synonym">Muraena anguilla</name>
    <dbReference type="NCBI Taxonomy" id="7936"/>
    <lineage>
        <taxon>Eukaryota</taxon>
        <taxon>Metazoa</taxon>
        <taxon>Chordata</taxon>
        <taxon>Craniata</taxon>
        <taxon>Vertebrata</taxon>
        <taxon>Euteleostomi</taxon>
        <taxon>Actinopterygii</taxon>
        <taxon>Neopterygii</taxon>
        <taxon>Teleostei</taxon>
        <taxon>Anguilliformes</taxon>
        <taxon>Anguillidae</taxon>
        <taxon>Anguilla</taxon>
    </lineage>
</organism>